<feature type="domain" description="Ketoreductase" evidence="4">
    <location>
        <begin position="6"/>
        <end position="183"/>
    </location>
</feature>
<dbReference type="InterPro" id="IPR057326">
    <property type="entry name" value="KR_dom"/>
</dbReference>
<evidence type="ECO:0000313" key="5">
    <source>
        <dbReference type="EMBL" id="MBD2842082.1"/>
    </source>
</evidence>
<comment type="caution">
    <text evidence="5">The sequence shown here is derived from an EMBL/GenBank/DDBJ whole genome shotgun (WGS) entry which is preliminary data.</text>
</comment>
<keyword evidence="2" id="KW-0560">Oxidoreductase</keyword>
<dbReference type="PANTHER" id="PTHR44196:SF1">
    <property type="entry name" value="DEHYDROGENASE_REDUCTASE SDR FAMILY MEMBER 7B"/>
    <property type="match status" value="1"/>
</dbReference>
<accession>A0ABR8KV08</accession>
<evidence type="ECO:0000256" key="1">
    <source>
        <dbReference type="ARBA" id="ARBA00006484"/>
    </source>
</evidence>
<dbReference type="SUPFAM" id="SSF51735">
    <property type="entry name" value="NAD(P)-binding Rossmann-fold domains"/>
    <property type="match status" value="1"/>
</dbReference>
<dbReference type="PRINTS" id="PR00080">
    <property type="entry name" value="SDRFAMILY"/>
</dbReference>
<name>A0ABR8KV08_9SPHN</name>
<dbReference type="EMBL" id="JACXLC010000001">
    <property type="protein sequence ID" value="MBD2842082.1"/>
    <property type="molecule type" value="Genomic_DNA"/>
</dbReference>
<dbReference type="Gene3D" id="3.40.50.720">
    <property type="entry name" value="NAD(P)-binding Rossmann-like Domain"/>
    <property type="match status" value="1"/>
</dbReference>
<reference evidence="5 6" key="1">
    <citation type="submission" date="2020-09" db="EMBL/GenBank/DDBJ databases">
        <authorList>
            <person name="Yoon J.-W."/>
        </authorList>
    </citation>
    <scope>NUCLEOTIDE SEQUENCE [LARGE SCALE GENOMIC DNA]</scope>
    <source>
        <strain evidence="5 6">KMU-140</strain>
    </source>
</reference>
<proteinExistence type="inferred from homology"/>
<dbReference type="SMART" id="SM00822">
    <property type="entry name" value="PKS_KR"/>
    <property type="match status" value="1"/>
</dbReference>
<dbReference type="PROSITE" id="PS00061">
    <property type="entry name" value="ADH_SHORT"/>
    <property type="match status" value="1"/>
</dbReference>
<evidence type="ECO:0000259" key="4">
    <source>
        <dbReference type="SMART" id="SM00822"/>
    </source>
</evidence>
<evidence type="ECO:0000256" key="2">
    <source>
        <dbReference type="ARBA" id="ARBA00023002"/>
    </source>
</evidence>
<keyword evidence="6" id="KW-1185">Reference proteome</keyword>
<dbReference type="PANTHER" id="PTHR44196">
    <property type="entry name" value="DEHYDROGENASE/REDUCTASE SDR FAMILY MEMBER 7B"/>
    <property type="match status" value="1"/>
</dbReference>
<evidence type="ECO:0000256" key="3">
    <source>
        <dbReference type="RuleBase" id="RU000363"/>
    </source>
</evidence>
<comment type="similarity">
    <text evidence="1 3">Belongs to the short-chain dehydrogenases/reductases (SDR) family.</text>
</comment>
<protein>
    <submittedName>
        <fullName evidence="5">SDR family NAD(P)-dependent oxidoreductase</fullName>
    </submittedName>
</protein>
<organism evidence="5 6">
    <name type="scientific">Erythrobacter rubeus</name>
    <dbReference type="NCBI Taxonomy" id="2760803"/>
    <lineage>
        <taxon>Bacteria</taxon>
        <taxon>Pseudomonadati</taxon>
        <taxon>Pseudomonadota</taxon>
        <taxon>Alphaproteobacteria</taxon>
        <taxon>Sphingomonadales</taxon>
        <taxon>Erythrobacteraceae</taxon>
        <taxon>Erythrobacter/Porphyrobacter group</taxon>
        <taxon>Erythrobacter</taxon>
    </lineage>
</organism>
<dbReference type="PRINTS" id="PR00081">
    <property type="entry name" value="GDHRDH"/>
</dbReference>
<sequence length="240" mass="25506">MELSGKTILLTGGTAGIGHALARQLMAKGASVVLTGRDPQRLAAMAAEGFETMSADLSDAEGVDALIAEWGGREIDVLLNNAGQLVDHDFRKGQPDADAADAGVYANLSAPIRLITGLMANLISRPEAAIVNVTSGLAIAPAARQPVYCATKAGLRFYSLALREQLKDTNIRVIEALPPVVDTQMNDGNPMKKMPPEECERQIVVAIEKDRDEANIGMTKALRMVESLSPAIARSVTLKF</sequence>
<dbReference type="InterPro" id="IPR002347">
    <property type="entry name" value="SDR_fam"/>
</dbReference>
<dbReference type="Pfam" id="PF00106">
    <property type="entry name" value="adh_short"/>
    <property type="match status" value="1"/>
</dbReference>
<dbReference type="Proteomes" id="UP000635384">
    <property type="component" value="Unassembled WGS sequence"/>
</dbReference>
<dbReference type="InterPro" id="IPR020904">
    <property type="entry name" value="Sc_DH/Rdtase_CS"/>
</dbReference>
<dbReference type="InterPro" id="IPR036291">
    <property type="entry name" value="NAD(P)-bd_dom_sf"/>
</dbReference>
<evidence type="ECO:0000313" key="6">
    <source>
        <dbReference type="Proteomes" id="UP000635384"/>
    </source>
</evidence>
<dbReference type="RefSeq" id="WP_190787576.1">
    <property type="nucleotide sequence ID" value="NZ_JACXLC010000001.1"/>
</dbReference>
<gene>
    <name evidence="5" type="ORF">IB285_07405</name>
</gene>